<comment type="subcellular location">
    <subcellularLocation>
        <location evidence="1">Nucleus</location>
    </subcellularLocation>
</comment>
<comment type="caution">
    <text evidence="5">The sequence shown here is derived from an EMBL/GenBank/DDBJ whole genome shotgun (WGS) entry which is preliminary data.</text>
</comment>
<gene>
    <name evidence="5" type="ORF">EPI10_016831</name>
</gene>
<dbReference type="InterPro" id="IPR005491">
    <property type="entry name" value="ENT_dom"/>
</dbReference>
<evidence type="ECO:0000313" key="5">
    <source>
        <dbReference type="EMBL" id="KAA3471188.1"/>
    </source>
</evidence>
<feature type="region of interest" description="Disordered" evidence="3">
    <location>
        <begin position="310"/>
        <end position="329"/>
    </location>
</feature>
<organism evidence="5 6">
    <name type="scientific">Gossypium australe</name>
    <dbReference type="NCBI Taxonomy" id="47621"/>
    <lineage>
        <taxon>Eukaryota</taxon>
        <taxon>Viridiplantae</taxon>
        <taxon>Streptophyta</taxon>
        <taxon>Embryophyta</taxon>
        <taxon>Tracheophyta</taxon>
        <taxon>Spermatophyta</taxon>
        <taxon>Magnoliopsida</taxon>
        <taxon>eudicotyledons</taxon>
        <taxon>Gunneridae</taxon>
        <taxon>Pentapetalae</taxon>
        <taxon>rosids</taxon>
        <taxon>malvids</taxon>
        <taxon>Malvales</taxon>
        <taxon>Malvaceae</taxon>
        <taxon>Malvoideae</taxon>
        <taxon>Gossypium</taxon>
    </lineage>
</organism>
<dbReference type="SMART" id="SM00743">
    <property type="entry name" value="Agenet"/>
    <property type="match status" value="2"/>
</dbReference>
<dbReference type="PROSITE" id="PS51138">
    <property type="entry name" value="ENT"/>
    <property type="match status" value="1"/>
</dbReference>
<evidence type="ECO:0000313" key="6">
    <source>
        <dbReference type="Proteomes" id="UP000325315"/>
    </source>
</evidence>
<dbReference type="GO" id="GO:0005634">
    <property type="term" value="C:nucleus"/>
    <property type="evidence" value="ECO:0007669"/>
    <property type="project" value="UniProtKB-SubCell"/>
</dbReference>
<dbReference type="PANTHER" id="PTHR31917:SF59">
    <property type="entry name" value="ENT DOMAIN-CONTAINING PROTEIN"/>
    <property type="match status" value="1"/>
</dbReference>
<reference evidence="6" key="1">
    <citation type="journal article" date="2019" name="Plant Biotechnol. J.">
        <title>Genome sequencing of the Australian wild diploid species Gossypium australe highlights disease resistance and delayed gland morphogenesis.</title>
        <authorList>
            <person name="Cai Y."/>
            <person name="Cai X."/>
            <person name="Wang Q."/>
            <person name="Wang P."/>
            <person name="Zhang Y."/>
            <person name="Cai C."/>
            <person name="Xu Y."/>
            <person name="Wang K."/>
            <person name="Zhou Z."/>
            <person name="Wang C."/>
            <person name="Geng S."/>
            <person name="Li B."/>
            <person name="Dong Q."/>
            <person name="Hou Y."/>
            <person name="Wang H."/>
            <person name="Ai P."/>
            <person name="Liu Z."/>
            <person name="Yi F."/>
            <person name="Sun M."/>
            <person name="An G."/>
            <person name="Cheng J."/>
            <person name="Zhang Y."/>
            <person name="Shi Q."/>
            <person name="Xie Y."/>
            <person name="Shi X."/>
            <person name="Chang Y."/>
            <person name="Huang F."/>
            <person name="Chen Y."/>
            <person name="Hong S."/>
            <person name="Mi L."/>
            <person name="Sun Q."/>
            <person name="Zhang L."/>
            <person name="Zhou B."/>
            <person name="Peng R."/>
            <person name="Zhang X."/>
            <person name="Liu F."/>
        </authorList>
    </citation>
    <scope>NUCLEOTIDE SEQUENCE [LARGE SCALE GENOMIC DNA]</scope>
    <source>
        <strain evidence="6">cv. PA1801</strain>
    </source>
</reference>
<dbReference type="Proteomes" id="UP000325315">
    <property type="component" value="Unassembled WGS sequence"/>
</dbReference>
<dbReference type="AlphaFoldDB" id="A0A5B6VQ53"/>
<dbReference type="InterPro" id="IPR036142">
    <property type="entry name" value="ENT_dom-like_sf"/>
</dbReference>
<feature type="compositionally biased region" description="Basic and acidic residues" evidence="3">
    <location>
        <begin position="313"/>
        <end position="323"/>
    </location>
</feature>
<protein>
    <submittedName>
        <fullName evidence="5">Protein EMSY</fullName>
    </submittedName>
</protein>
<name>A0A5B6VQ53_9ROSI</name>
<dbReference type="CDD" id="cd20405">
    <property type="entry name" value="Tudor_Agenet_AtDUF_rpt1_3"/>
    <property type="match status" value="1"/>
</dbReference>
<dbReference type="PANTHER" id="PTHR31917">
    <property type="entry name" value="AGENET DOMAIN-CONTAINING PROTEIN-RELATED"/>
    <property type="match status" value="1"/>
</dbReference>
<dbReference type="Pfam" id="PF03735">
    <property type="entry name" value="ENT"/>
    <property type="match status" value="1"/>
</dbReference>
<dbReference type="Gene3D" id="1.10.1240.40">
    <property type="entry name" value="ENT domain"/>
    <property type="match status" value="1"/>
</dbReference>
<dbReference type="InterPro" id="IPR008395">
    <property type="entry name" value="Agenet-like_dom"/>
</dbReference>
<proteinExistence type="predicted"/>
<sequence>MTATKLRPVRFHFFTFTLRMFDSGKGNLVEVLRREDDPCDSWFTGNILSANGDYYIVRYKLFTDCEGRRVVETVKGKDVRPLPPYVNRKNWAVGDVAEVFDIQCWRIGKVAKVLKNNDSFVIKLFGSIQLKEFHVSSLRVRQAWHGNKWMVVGKVAQSKDLANSFTPKTPYFAGGLRFKTPLLMNKALRSKEKDREGQHKTRANNVIHKVYAHQSEKCNIEKHFGGNLKTRKSPLKRTLPWFNQVDDFSYLNAGIDETLIKQSTKRNNRMEDASPYCVYHSSRSVQSTENSNQCSVASCSFNGVAGGRLSPKPLEKAPDHSDAESSFPSLCGKRDLPSSPVDKVINIHELELRAYKSTVEALYASGPLTWEQEALLTNLRLSLNISDEEHLLQLRHLLSAHVL</sequence>
<evidence type="ECO:0000256" key="3">
    <source>
        <dbReference type="SAM" id="MobiDB-lite"/>
    </source>
</evidence>
<dbReference type="Pfam" id="PF05641">
    <property type="entry name" value="Agenet"/>
    <property type="match status" value="1"/>
</dbReference>
<accession>A0A5B6VQ53</accession>
<keyword evidence="2" id="KW-0539">Nucleus</keyword>
<dbReference type="SUPFAM" id="SSF158639">
    <property type="entry name" value="ENT-like"/>
    <property type="match status" value="1"/>
</dbReference>
<dbReference type="EMBL" id="SMMG02000006">
    <property type="protein sequence ID" value="KAA3471188.1"/>
    <property type="molecule type" value="Genomic_DNA"/>
</dbReference>
<feature type="domain" description="ENT" evidence="4">
    <location>
        <begin position="343"/>
        <end position="403"/>
    </location>
</feature>
<dbReference type="InterPro" id="IPR014002">
    <property type="entry name" value="Agenet_dom_plant"/>
</dbReference>
<evidence type="ECO:0000256" key="2">
    <source>
        <dbReference type="ARBA" id="ARBA00023242"/>
    </source>
</evidence>
<evidence type="ECO:0000259" key="4">
    <source>
        <dbReference type="PROSITE" id="PS51138"/>
    </source>
</evidence>
<dbReference type="OrthoDB" id="663550at2759"/>
<keyword evidence="6" id="KW-1185">Reference proteome</keyword>
<evidence type="ECO:0000256" key="1">
    <source>
        <dbReference type="ARBA" id="ARBA00004123"/>
    </source>
</evidence>
<dbReference type="SMART" id="SM01191">
    <property type="entry name" value="ENT"/>
    <property type="match status" value="1"/>
</dbReference>